<keyword evidence="10" id="KW-1185">Reference proteome</keyword>
<gene>
    <name evidence="9" type="ORF">K458DRAFT_411380</name>
</gene>
<dbReference type="FunFam" id="3.10.330.20:FF:000003">
    <property type="entry name" value="tRNA (Adenine(58)-N(1))-methyltransferase, mitochondrial isoform X1"/>
    <property type="match status" value="1"/>
</dbReference>
<keyword evidence="6" id="KW-0819">tRNA processing</keyword>
<evidence type="ECO:0000256" key="8">
    <source>
        <dbReference type="SAM" id="MobiDB-lite"/>
    </source>
</evidence>
<evidence type="ECO:0000313" key="9">
    <source>
        <dbReference type="EMBL" id="KAF2691657.1"/>
    </source>
</evidence>
<evidence type="ECO:0000256" key="2">
    <source>
        <dbReference type="ARBA" id="ARBA00015963"/>
    </source>
</evidence>
<dbReference type="EC" id="2.1.1.220" evidence="1"/>
<evidence type="ECO:0000256" key="5">
    <source>
        <dbReference type="ARBA" id="ARBA00022691"/>
    </source>
</evidence>
<dbReference type="Gene3D" id="3.40.50.150">
    <property type="entry name" value="Vaccinia Virus protein VP39"/>
    <property type="match status" value="1"/>
</dbReference>
<dbReference type="OrthoDB" id="5585464at2759"/>
<dbReference type="GO" id="GO:0030488">
    <property type="term" value="P:tRNA methylation"/>
    <property type="evidence" value="ECO:0007669"/>
    <property type="project" value="InterPro"/>
</dbReference>
<dbReference type="PANTHER" id="PTHR12133:SF1">
    <property type="entry name" value="TRNA (ADENINE(58)-N(1))-METHYLTRANSFERASE, MITOCHONDRIAL"/>
    <property type="match status" value="1"/>
</dbReference>
<evidence type="ECO:0000256" key="6">
    <source>
        <dbReference type="ARBA" id="ARBA00022694"/>
    </source>
</evidence>
<dbReference type="Gene3D" id="3.10.330.20">
    <property type="match status" value="1"/>
</dbReference>
<dbReference type="GO" id="GO:0005739">
    <property type="term" value="C:mitochondrion"/>
    <property type="evidence" value="ECO:0007669"/>
    <property type="project" value="TreeGrafter"/>
</dbReference>
<evidence type="ECO:0000256" key="4">
    <source>
        <dbReference type="ARBA" id="ARBA00022679"/>
    </source>
</evidence>
<accession>A0A6G1JM60</accession>
<evidence type="ECO:0000313" key="10">
    <source>
        <dbReference type="Proteomes" id="UP000799291"/>
    </source>
</evidence>
<name>A0A6G1JM60_9PLEO</name>
<feature type="region of interest" description="Disordered" evidence="8">
    <location>
        <begin position="350"/>
        <end position="378"/>
    </location>
</feature>
<dbReference type="EMBL" id="MU005569">
    <property type="protein sequence ID" value="KAF2691657.1"/>
    <property type="molecule type" value="Genomic_DNA"/>
</dbReference>
<dbReference type="GO" id="GO:0160107">
    <property type="term" value="F:tRNA (adenine(58)-N1)-methyltransferase activity"/>
    <property type="evidence" value="ECO:0007669"/>
    <property type="project" value="UniProtKB-EC"/>
</dbReference>
<dbReference type="Pfam" id="PF14801">
    <property type="entry name" value="TrmI-like_N"/>
    <property type="match status" value="1"/>
</dbReference>
<sequence>MRNSRILTLTRAALAKTPLSSSVRHFATCRSRRRAFQEGDVVLLKDRKNTYHEGTLVKLHASKNVQTHRGSIPHAHVIGKEPRQLVQSSKGASYRIHEPTLAEYVRLTPRLVTPIYPSDTNIIVSLLDIHVDRPSGASDDGPPLEILEAGTGHGALTLHLARAIHAGNPPLPNFPSYTSSEEKEDPVYGGESLSDLRSSSLELWKQSRRAIIYTLDISSKHSAHAKKIVEGFRGGMYAGDIDFHVGDVSHWIAHEKVLRKTEEPFLSHVFLDMPNADQQLANVAPVLHVNGLLAVFNPSITQIVECVETIRKHKMPYLLDQVVELGASTIREWDVRAVKPRATLGKPEVRALAEAQSPTSEAPIDPIKGQEARDNELAEDLAKDDEKWAMVCRPKVGQQVVGGGFLGLWRRMEKSASTPEG</sequence>
<dbReference type="InterPro" id="IPR029063">
    <property type="entry name" value="SAM-dependent_MTases_sf"/>
</dbReference>
<dbReference type="PANTHER" id="PTHR12133">
    <property type="entry name" value="TRNA (ADENINE(58)-N(1))-METHYLTRANSFERASE"/>
    <property type="match status" value="1"/>
</dbReference>
<evidence type="ECO:0000256" key="3">
    <source>
        <dbReference type="ARBA" id="ARBA00022603"/>
    </source>
</evidence>
<reference evidence="9" key="1">
    <citation type="journal article" date="2020" name="Stud. Mycol.">
        <title>101 Dothideomycetes genomes: a test case for predicting lifestyles and emergence of pathogens.</title>
        <authorList>
            <person name="Haridas S."/>
            <person name="Albert R."/>
            <person name="Binder M."/>
            <person name="Bloem J."/>
            <person name="Labutti K."/>
            <person name="Salamov A."/>
            <person name="Andreopoulos B."/>
            <person name="Baker S."/>
            <person name="Barry K."/>
            <person name="Bills G."/>
            <person name="Bluhm B."/>
            <person name="Cannon C."/>
            <person name="Castanera R."/>
            <person name="Culley D."/>
            <person name="Daum C."/>
            <person name="Ezra D."/>
            <person name="Gonzalez J."/>
            <person name="Henrissat B."/>
            <person name="Kuo A."/>
            <person name="Liang C."/>
            <person name="Lipzen A."/>
            <person name="Lutzoni F."/>
            <person name="Magnuson J."/>
            <person name="Mondo S."/>
            <person name="Nolan M."/>
            <person name="Ohm R."/>
            <person name="Pangilinan J."/>
            <person name="Park H.-J."/>
            <person name="Ramirez L."/>
            <person name="Alfaro M."/>
            <person name="Sun H."/>
            <person name="Tritt A."/>
            <person name="Yoshinaga Y."/>
            <person name="Zwiers L.-H."/>
            <person name="Turgeon B."/>
            <person name="Goodwin S."/>
            <person name="Spatafora J."/>
            <person name="Crous P."/>
            <person name="Grigoriev I."/>
        </authorList>
    </citation>
    <scope>NUCLEOTIDE SEQUENCE</scope>
    <source>
        <strain evidence="9">CBS 122367</strain>
    </source>
</reference>
<dbReference type="AlphaFoldDB" id="A0A6G1JM60"/>
<evidence type="ECO:0000256" key="1">
    <source>
        <dbReference type="ARBA" id="ARBA00012796"/>
    </source>
</evidence>
<feature type="compositionally biased region" description="Basic and acidic residues" evidence="8">
    <location>
        <begin position="368"/>
        <end position="378"/>
    </location>
</feature>
<keyword evidence="4 9" id="KW-0808">Transferase</keyword>
<keyword evidence="5" id="KW-0949">S-adenosyl-L-methionine</keyword>
<proteinExistence type="predicted"/>
<dbReference type="PROSITE" id="PS51620">
    <property type="entry name" value="SAM_TRM61"/>
    <property type="match status" value="1"/>
</dbReference>
<protein>
    <recommendedName>
        <fullName evidence="2">tRNA (adenine(58)-N(1))-methyltransferase catalytic subunit TRM61</fullName>
        <ecNumber evidence="1">2.1.1.220</ecNumber>
    </recommendedName>
    <alternativeName>
        <fullName evidence="7">tRNA(m1A58)-methyltransferase subunit TRM61</fullName>
    </alternativeName>
</protein>
<organism evidence="9 10">
    <name type="scientific">Lentithecium fluviatile CBS 122367</name>
    <dbReference type="NCBI Taxonomy" id="1168545"/>
    <lineage>
        <taxon>Eukaryota</taxon>
        <taxon>Fungi</taxon>
        <taxon>Dikarya</taxon>
        <taxon>Ascomycota</taxon>
        <taxon>Pezizomycotina</taxon>
        <taxon>Dothideomycetes</taxon>
        <taxon>Pleosporomycetidae</taxon>
        <taxon>Pleosporales</taxon>
        <taxon>Massarineae</taxon>
        <taxon>Lentitheciaceae</taxon>
        <taxon>Lentithecium</taxon>
    </lineage>
</organism>
<dbReference type="InterPro" id="IPR014816">
    <property type="entry name" value="tRNA_MeTrfase_Gcd14"/>
</dbReference>
<evidence type="ECO:0000256" key="7">
    <source>
        <dbReference type="ARBA" id="ARBA00033309"/>
    </source>
</evidence>
<dbReference type="SUPFAM" id="SSF53335">
    <property type="entry name" value="S-adenosyl-L-methionine-dependent methyltransferases"/>
    <property type="match status" value="1"/>
</dbReference>
<dbReference type="GO" id="GO:0031515">
    <property type="term" value="C:tRNA (m1A) methyltransferase complex"/>
    <property type="evidence" value="ECO:0007669"/>
    <property type="project" value="InterPro"/>
</dbReference>
<keyword evidence="3 9" id="KW-0489">Methyltransferase</keyword>
<dbReference type="Proteomes" id="UP000799291">
    <property type="component" value="Unassembled WGS sequence"/>
</dbReference>
<feature type="region of interest" description="Disordered" evidence="8">
    <location>
        <begin position="172"/>
        <end position="191"/>
    </location>
</feature>